<evidence type="ECO:0000313" key="1">
    <source>
        <dbReference type="EMBL" id="PSK90849.1"/>
    </source>
</evidence>
<keyword evidence="2" id="KW-1185">Reference proteome</keyword>
<dbReference type="RefSeq" id="WP_106524114.1">
    <property type="nucleotide sequence ID" value="NZ_PYGD01000007.1"/>
</dbReference>
<dbReference type="OrthoDB" id="1259981at2"/>
<gene>
    <name evidence="1" type="ORF">B0I18_107261</name>
</gene>
<accession>A0A2P8D0V4</accession>
<dbReference type="EMBL" id="PYGD01000007">
    <property type="protein sequence ID" value="PSK90849.1"/>
    <property type="molecule type" value="Genomic_DNA"/>
</dbReference>
<organism evidence="1 2">
    <name type="scientific">Taibaiella chishuiensis</name>
    <dbReference type="NCBI Taxonomy" id="1434707"/>
    <lineage>
        <taxon>Bacteria</taxon>
        <taxon>Pseudomonadati</taxon>
        <taxon>Bacteroidota</taxon>
        <taxon>Chitinophagia</taxon>
        <taxon>Chitinophagales</taxon>
        <taxon>Chitinophagaceae</taxon>
        <taxon>Taibaiella</taxon>
    </lineage>
</organism>
<proteinExistence type="predicted"/>
<reference evidence="1 2" key="1">
    <citation type="submission" date="2018-03" db="EMBL/GenBank/DDBJ databases">
        <title>Genomic Encyclopedia of Type Strains, Phase III (KMG-III): the genomes of soil and plant-associated and newly described type strains.</title>
        <authorList>
            <person name="Whitman W."/>
        </authorList>
    </citation>
    <scope>NUCLEOTIDE SEQUENCE [LARGE SCALE GENOMIC DNA]</scope>
    <source>
        <strain evidence="1 2">CGMCC 1.12700</strain>
    </source>
</reference>
<sequence>MIRTYDITNDFADWCYNRAVDAAHKRDIGLVFSMISALEKHIEYNLSNRKFKSQASVAKSRVKDLMKAMKSQKYLELEYCGQEFVDKWNADKQRRIDYLKSLGIEGEI</sequence>
<dbReference type="AlphaFoldDB" id="A0A2P8D0V4"/>
<dbReference type="Proteomes" id="UP000240572">
    <property type="component" value="Unassembled WGS sequence"/>
</dbReference>
<evidence type="ECO:0000313" key="2">
    <source>
        <dbReference type="Proteomes" id="UP000240572"/>
    </source>
</evidence>
<name>A0A2P8D0V4_9BACT</name>
<comment type="caution">
    <text evidence="1">The sequence shown here is derived from an EMBL/GenBank/DDBJ whole genome shotgun (WGS) entry which is preliminary data.</text>
</comment>
<protein>
    <submittedName>
        <fullName evidence="1">Uncharacterized protein</fullName>
    </submittedName>
</protein>